<keyword evidence="2" id="KW-1185">Reference proteome</keyword>
<dbReference type="OrthoDB" id="5242853at2759"/>
<evidence type="ECO:0000313" key="2">
    <source>
        <dbReference type="Proteomes" id="UP001152049"/>
    </source>
</evidence>
<dbReference type="EMBL" id="JAOQAZ010000040">
    <property type="protein sequence ID" value="KAJ4247205.1"/>
    <property type="molecule type" value="Genomic_DNA"/>
</dbReference>
<name>A0A9W8V7N2_9HYPO</name>
<comment type="caution">
    <text evidence="1">The sequence shown here is derived from an EMBL/GenBank/DDBJ whole genome shotgun (WGS) entry which is preliminary data.</text>
</comment>
<reference evidence="1" key="1">
    <citation type="submission" date="2022-09" db="EMBL/GenBank/DDBJ databases">
        <title>Fusarium specimens isolated from Avocado Roots.</title>
        <authorList>
            <person name="Stajich J."/>
            <person name="Roper C."/>
            <person name="Heimlech-Rivalta G."/>
        </authorList>
    </citation>
    <scope>NUCLEOTIDE SEQUENCE</scope>
    <source>
        <strain evidence="1">CF00136</strain>
    </source>
</reference>
<evidence type="ECO:0008006" key="3">
    <source>
        <dbReference type="Google" id="ProtNLM"/>
    </source>
</evidence>
<dbReference type="Proteomes" id="UP001152049">
    <property type="component" value="Unassembled WGS sequence"/>
</dbReference>
<evidence type="ECO:0000313" key="1">
    <source>
        <dbReference type="EMBL" id="KAJ4247205.1"/>
    </source>
</evidence>
<sequence>MAEVLGIVAGAAQLLDLSTRIVLASSSLYSKLKNVPEEIETLKYNTELLINLLQQIKRDFEGPVSLQSSSLHIIHDATSIFHEATKELDALAQLLEGISANASNSVRRAWSAVLGVKKQADIADKCRRIEYLKSSLQLWYQHQSISRSRALEEKLSQLTNSLLLTQSGVRQLTKQSATIINSNQAIALQLRSQKHAGISSREASQYHLISHVPSCRCKIDSHTWTWGLRALNPRIQAVLGLKLGSKALSTTWGLSFHNLVDPHRSPTFLAIEEALCALRSVRDLRQGPLCLEWNSGSVPIKKDSSSGISVYVPRGGWQNASEIAALRLVYKNLRRNLLQAFDSGVASPTDQTPTGDTVLHNSAWNASVIMTPSMIYLI</sequence>
<organism evidence="1 2">
    <name type="scientific">Fusarium torreyae</name>
    <dbReference type="NCBI Taxonomy" id="1237075"/>
    <lineage>
        <taxon>Eukaryota</taxon>
        <taxon>Fungi</taxon>
        <taxon>Dikarya</taxon>
        <taxon>Ascomycota</taxon>
        <taxon>Pezizomycotina</taxon>
        <taxon>Sordariomycetes</taxon>
        <taxon>Hypocreomycetidae</taxon>
        <taxon>Hypocreales</taxon>
        <taxon>Nectriaceae</taxon>
        <taxon>Fusarium</taxon>
    </lineage>
</organism>
<proteinExistence type="predicted"/>
<gene>
    <name evidence="1" type="ORF">NW762_013344</name>
</gene>
<protein>
    <recommendedName>
        <fullName evidence="3">Fungal N-terminal domain-containing protein</fullName>
    </recommendedName>
</protein>
<dbReference type="AlphaFoldDB" id="A0A9W8V7N2"/>
<accession>A0A9W8V7N2</accession>